<reference evidence="1" key="1">
    <citation type="submission" date="2022-10" db="EMBL/GenBank/DDBJ databases">
        <title>Culturing micro-colonial fungi from biological soil crusts in the Mojave desert and describing Neophaeococcomyces mojavensis, and introducing the new genera and species Taxawa tesnikishii.</title>
        <authorList>
            <person name="Kurbessoian T."/>
            <person name="Stajich J.E."/>
        </authorList>
    </citation>
    <scope>NUCLEOTIDE SEQUENCE</scope>
    <source>
        <strain evidence="1">TK_35</strain>
    </source>
</reference>
<name>A0AA38Y437_9EURO</name>
<dbReference type="Proteomes" id="UP001172681">
    <property type="component" value="Unassembled WGS sequence"/>
</dbReference>
<organism evidence="1 2">
    <name type="scientific">Knufia peltigerae</name>
    <dbReference type="NCBI Taxonomy" id="1002370"/>
    <lineage>
        <taxon>Eukaryota</taxon>
        <taxon>Fungi</taxon>
        <taxon>Dikarya</taxon>
        <taxon>Ascomycota</taxon>
        <taxon>Pezizomycotina</taxon>
        <taxon>Eurotiomycetes</taxon>
        <taxon>Chaetothyriomycetidae</taxon>
        <taxon>Chaetothyriales</taxon>
        <taxon>Trichomeriaceae</taxon>
        <taxon>Knufia</taxon>
    </lineage>
</organism>
<dbReference type="EMBL" id="JAPDRN010000045">
    <property type="protein sequence ID" value="KAJ9633520.1"/>
    <property type="molecule type" value="Genomic_DNA"/>
</dbReference>
<accession>A0AA38Y437</accession>
<sequence length="434" mass="47621">MSFLTWGSVECKTVGILDNTAASRLYELMRSLEGLSHESGIIIGRALQDVTPKYREVVAHKLIRNFKVMNLDKGPSGPDYDAFVEGLYGTTLSESSTVRGHMPKASLSLTKRRITVEIPARKPQVETNSLYTTFNTLDLSDEILQSLVDAQLSTECQPFDISVGAAQDTTSNESVKAELIEVENVDKKTGHTEVAISESLGLQIPAVPLQGDITTPSLNESTAYNDHTQSSICTERNTIEKETSDEFTKELLEYAEKDPTPQLFKKDVIVKSNREATCAGPLTTTALQPADQSAMELPKDTTDQKRAGKNIDIRTVFRLTKSQLQSTSVNTTTQDMVNSKSSGSSMDLMIVDQITAKSQVRRKRHQPFFEKVAEDISVDTGRTNEPAQTDPVTTPTTCPIEIDLTGDYYLPGALQNQADITSSSQDSNTDVPVL</sequence>
<proteinExistence type="predicted"/>
<evidence type="ECO:0000313" key="2">
    <source>
        <dbReference type="Proteomes" id="UP001172681"/>
    </source>
</evidence>
<evidence type="ECO:0000313" key="1">
    <source>
        <dbReference type="EMBL" id="KAJ9633520.1"/>
    </source>
</evidence>
<comment type="caution">
    <text evidence="1">The sequence shown here is derived from an EMBL/GenBank/DDBJ whole genome shotgun (WGS) entry which is preliminary data.</text>
</comment>
<protein>
    <submittedName>
        <fullName evidence="1">Uncharacterized protein</fullName>
    </submittedName>
</protein>
<dbReference type="AlphaFoldDB" id="A0AA38Y437"/>
<gene>
    <name evidence="1" type="ORF">H2204_006903</name>
</gene>
<keyword evidence="2" id="KW-1185">Reference proteome</keyword>